<comment type="caution">
    <text evidence="2">The sequence shown here is derived from an EMBL/GenBank/DDBJ whole genome shotgun (WGS) entry which is preliminary data.</text>
</comment>
<name>A0A8H7NAA3_BIOOC</name>
<evidence type="ECO:0000313" key="2">
    <source>
        <dbReference type="EMBL" id="KAF9752074.1"/>
    </source>
</evidence>
<evidence type="ECO:0000256" key="1">
    <source>
        <dbReference type="SAM" id="MobiDB-lite"/>
    </source>
</evidence>
<evidence type="ECO:0000313" key="3">
    <source>
        <dbReference type="Proteomes" id="UP000616885"/>
    </source>
</evidence>
<feature type="region of interest" description="Disordered" evidence="1">
    <location>
        <begin position="87"/>
        <end position="127"/>
    </location>
</feature>
<protein>
    <submittedName>
        <fullName evidence="2">Uncharacterized protein</fullName>
    </submittedName>
</protein>
<proteinExistence type="predicted"/>
<gene>
    <name evidence="2" type="ORF">IM811_013868</name>
</gene>
<accession>A0A8H7NAA3</accession>
<organism evidence="2 3">
    <name type="scientific">Bionectria ochroleuca</name>
    <name type="common">Gliocladium roseum</name>
    <dbReference type="NCBI Taxonomy" id="29856"/>
    <lineage>
        <taxon>Eukaryota</taxon>
        <taxon>Fungi</taxon>
        <taxon>Dikarya</taxon>
        <taxon>Ascomycota</taxon>
        <taxon>Pezizomycotina</taxon>
        <taxon>Sordariomycetes</taxon>
        <taxon>Hypocreomycetidae</taxon>
        <taxon>Hypocreales</taxon>
        <taxon>Bionectriaceae</taxon>
        <taxon>Clonostachys</taxon>
    </lineage>
</organism>
<sequence>MSQATSTVNIYEVLSLGPDGKPLCPLLESADIVTHIRHIAAKSNSSDVNALHGELLNHGKLRRQRWKKLLEGASDKYAGRPCCLVTQQQDVPSSSTSDFDKSAPVSPRDAPHDTETPPLSTAPSTDLTELDNLHSFRGLKVETARVLADKLASICDQSSNEYVAPNLLLQIAPAFVAALKELATTSLSLQLHDTLQPIHSPHDPTIDTETPNSLSNIVERDTASESAEISQQAQVNLSMTNTSGPLPAANTGIEPELLNWWSEPSLLVDMLPPGKNIAHRLYLAVSIPRRRSKCDCISRAKERLFAIHFFRLQEGFMNTYCSQGKEDPLRIFLRSLRIEVKHHTWQYAARQGKRYDTLSKSHPGFLFLKFNISERSIRDKMPLEDVSKTIEPSFQGPLIEWYDQLGKKVHIAMEGEWGPWSTSLMAKPNDVDKTKNSRRVRISKVIQSQRGTAASLSAPTRELDQEALFRNQTARRRVR</sequence>
<dbReference type="EMBL" id="JADCTT010000005">
    <property type="protein sequence ID" value="KAF9752074.1"/>
    <property type="molecule type" value="Genomic_DNA"/>
</dbReference>
<feature type="compositionally biased region" description="Polar residues" evidence="1">
    <location>
        <begin position="87"/>
        <end position="97"/>
    </location>
</feature>
<dbReference type="AlphaFoldDB" id="A0A8H7NAA3"/>
<feature type="compositionally biased region" description="Polar residues" evidence="1">
    <location>
        <begin position="117"/>
        <end position="127"/>
    </location>
</feature>
<reference evidence="2" key="1">
    <citation type="submission" date="2020-10" db="EMBL/GenBank/DDBJ databases">
        <title>High-Quality Genome Resource of Clonostachys rosea strain S41 by Oxford Nanopore Long-Read Sequencing.</title>
        <authorList>
            <person name="Wang H."/>
        </authorList>
    </citation>
    <scope>NUCLEOTIDE SEQUENCE</scope>
    <source>
        <strain evidence="2">S41</strain>
    </source>
</reference>
<dbReference type="Proteomes" id="UP000616885">
    <property type="component" value="Unassembled WGS sequence"/>
</dbReference>